<dbReference type="EMBL" id="JACIVA010000045">
    <property type="protein sequence ID" value="MBB1097341.1"/>
    <property type="molecule type" value="Genomic_DNA"/>
</dbReference>
<feature type="domain" description="HTH hxlR-type" evidence="4">
    <location>
        <begin position="6"/>
        <end position="102"/>
    </location>
</feature>
<dbReference type="PANTHER" id="PTHR33204:SF33">
    <property type="entry name" value="TRANSCRIPTIONAL REGULATOR, MARR FAMILY"/>
    <property type="match status" value="1"/>
</dbReference>
<evidence type="ECO:0000256" key="1">
    <source>
        <dbReference type="ARBA" id="ARBA00023015"/>
    </source>
</evidence>
<dbReference type="RefSeq" id="WP_182596079.1">
    <property type="nucleotide sequence ID" value="NZ_JACIVA010000045.1"/>
</dbReference>
<accession>A0A7W3UKT3</accession>
<keyword evidence="3" id="KW-0804">Transcription</keyword>
<evidence type="ECO:0000259" key="4">
    <source>
        <dbReference type="PROSITE" id="PS51118"/>
    </source>
</evidence>
<dbReference type="PANTHER" id="PTHR33204">
    <property type="entry name" value="TRANSCRIPTIONAL REGULATOR, MARR FAMILY"/>
    <property type="match status" value="1"/>
</dbReference>
<dbReference type="InterPro" id="IPR036390">
    <property type="entry name" value="WH_DNA-bd_sf"/>
</dbReference>
<dbReference type="PROSITE" id="PS51118">
    <property type="entry name" value="HTH_HXLR"/>
    <property type="match status" value="1"/>
</dbReference>
<dbReference type="SUPFAM" id="SSF46785">
    <property type="entry name" value="Winged helix' DNA-binding domain"/>
    <property type="match status" value="1"/>
</dbReference>
<evidence type="ECO:0000313" key="6">
    <source>
        <dbReference type="Proteomes" id="UP000517106"/>
    </source>
</evidence>
<sequence>MLKRDCPIEKTLNLITGKWKSVIIFQLFEHQKCRFSELQRLIPECSKRMLALQLKELEKANIIQKNIILTSPAKTEYSLTPYGQTLEPVIKSIDTWGKQQKN</sequence>
<comment type="caution">
    <text evidence="5">The sequence shown here is derived from an EMBL/GenBank/DDBJ whole genome shotgun (WGS) entry which is preliminary data.</text>
</comment>
<dbReference type="InterPro" id="IPR002577">
    <property type="entry name" value="HTH_HxlR"/>
</dbReference>
<keyword evidence="1" id="KW-0805">Transcription regulation</keyword>
<gene>
    <name evidence="5" type="ORF">H5S09_05250</name>
</gene>
<reference evidence="5 6" key="1">
    <citation type="submission" date="2020-07" db="EMBL/GenBank/DDBJ databases">
        <title>Description of Limosilactobacillus balticus sp. nov., Limosilactobacillus agrestis sp. nov., Limosilactobacillus albertensis sp. nov., Limosilactobacillus rudii sp. nov., Limosilactobacillus fastidiosus sp. nov., five novel Limosilactobacillus species isolated from the vertebrate gastrointestinal tract, and proposal of 6 subspecies of Limosilactobacillus reuteri adapted to the gastrointestinal tract of specific vertebrate hosts.</title>
        <authorList>
            <person name="Li F."/>
            <person name="Cheng C."/>
            <person name="Zheng J."/>
            <person name="Quevedo R.M."/>
            <person name="Li J."/>
            <person name="Roos S."/>
            <person name="Gaenzle M.G."/>
            <person name="Walter J."/>
        </authorList>
    </citation>
    <scope>NUCLEOTIDE SEQUENCE [LARGE SCALE GENOMIC DNA]</scope>
    <source>
        <strain evidence="5 6">STM2_1</strain>
    </source>
</reference>
<organism evidence="5 6">
    <name type="scientific">Limosilactobacillus rudii</name>
    <dbReference type="NCBI Taxonomy" id="2759755"/>
    <lineage>
        <taxon>Bacteria</taxon>
        <taxon>Bacillati</taxon>
        <taxon>Bacillota</taxon>
        <taxon>Bacilli</taxon>
        <taxon>Lactobacillales</taxon>
        <taxon>Lactobacillaceae</taxon>
        <taxon>Limosilactobacillus</taxon>
    </lineage>
</organism>
<evidence type="ECO:0000313" key="5">
    <source>
        <dbReference type="EMBL" id="MBB1097341.1"/>
    </source>
</evidence>
<dbReference type="InterPro" id="IPR036388">
    <property type="entry name" value="WH-like_DNA-bd_sf"/>
</dbReference>
<dbReference type="AlphaFoldDB" id="A0A7W3UKT3"/>
<name>A0A7W3UKT3_9LACO</name>
<proteinExistence type="predicted"/>
<dbReference type="Pfam" id="PF01638">
    <property type="entry name" value="HxlR"/>
    <property type="match status" value="1"/>
</dbReference>
<evidence type="ECO:0000256" key="2">
    <source>
        <dbReference type="ARBA" id="ARBA00023125"/>
    </source>
</evidence>
<dbReference type="GO" id="GO:0003677">
    <property type="term" value="F:DNA binding"/>
    <property type="evidence" value="ECO:0007669"/>
    <property type="project" value="UniProtKB-KW"/>
</dbReference>
<dbReference type="Gene3D" id="1.10.10.10">
    <property type="entry name" value="Winged helix-like DNA-binding domain superfamily/Winged helix DNA-binding domain"/>
    <property type="match status" value="1"/>
</dbReference>
<protein>
    <submittedName>
        <fullName evidence="5">Helix-turn-helix transcriptional regulator</fullName>
    </submittedName>
</protein>
<keyword evidence="6" id="KW-1185">Reference proteome</keyword>
<keyword evidence="2" id="KW-0238">DNA-binding</keyword>
<dbReference type="Proteomes" id="UP000517106">
    <property type="component" value="Unassembled WGS sequence"/>
</dbReference>
<evidence type="ECO:0000256" key="3">
    <source>
        <dbReference type="ARBA" id="ARBA00023163"/>
    </source>
</evidence>